<keyword evidence="2" id="KW-1185">Reference proteome</keyword>
<gene>
    <name evidence="1" type="ORF">B6S08_11260</name>
</gene>
<accession>A0A233RDT7</accession>
<sequence length="82" mass="8883">MFCPFVIRPEPPAGIRGGQSYQKAGNKKMAVANATASQKVTIACCGSALHADFIMISSSLRLYQFFPAGNFVISELFLVIVR</sequence>
<reference evidence="1 2" key="1">
    <citation type="submission" date="2017-08" db="EMBL/GenBank/DDBJ databases">
        <title>A Genome Sequence of Oceanimonas doudoroffii ATCC 27123T.</title>
        <authorList>
            <person name="Brennan M.A."/>
            <person name="Maclea K.S."/>
            <person name="Mcclelland W.D."/>
            <person name="Trachtenberg A.M."/>
        </authorList>
    </citation>
    <scope>NUCLEOTIDE SEQUENCE [LARGE SCALE GENOMIC DNA]</scope>
    <source>
        <strain evidence="1 2">ATCC 27123</strain>
    </source>
</reference>
<evidence type="ECO:0000313" key="1">
    <source>
        <dbReference type="EMBL" id="OXY81546.1"/>
    </source>
</evidence>
<proteinExistence type="predicted"/>
<dbReference type="EMBL" id="NBIM01000003">
    <property type="protein sequence ID" value="OXY81546.1"/>
    <property type="molecule type" value="Genomic_DNA"/>
</dbReference>
<organism evidence="1 2">
    <name type="scientific">Oceanimonas doudoroffii</name>
    <dbReference type="NCBI Taxonomy" id="84158"/>
    <lineage>
        <taxon>Bacteria</taxon>
        <taxon>Pseudomonadati</taxon>
        <taxon>Pseudomonadota</taxon>
        <taxon>Gammaproteobacteria</taxon>
        <taxon>Aeromonadales</taxon>
        <taxon>Aeromonadaceae</taxon>
        <taxon>Oceanimonas</taxon>
    </lineage>
</organism>
<dbReference type="Proteomes" id="UP000242757">
    <property type="component" value="Unassembled WGS sequence"/>
</dbReference>
<comment type="caution">
    <text evidence="1">The sequence shown here is derived from an EMBL/GenBank/DDBJ whole genome shotgun (WGS) entry which is preliminary data.</text>
</comment>
<evidence type="ECO:0000313" key="2">
    <source>
        <dbReference type="Proteomes" id="UP000242757"/>
    </source>
</evidence>
<protein>
    <submittedName>
        <fullName evidence="1">Uncharacterized protein</fullName>
    </submittedName>
</protein>
<dbReference type="AlphaFoldDB" id="A0A233RDT7"/>
<name>A0A233RDT7_9GAMM</name>